<sequence length="180" mass="20397">MTNLDNLHDIIPLEPPPFWPPAPGWYVVAFATSVALVWLAVTGYLKWKENRYRREALAELDRIEQRATDASAKGVPLRKIPQLVKRTALAAYSRETVAPLTGMKWMGFLDKTLSTTEFTNGPGQLLLQISYRSNEALDELSADQTAPLLALVRTWIKHHETNAPLNKRWTMECPGDEKQQ</sequence>
<evidence type="ECO:0000313" key="3">
    <source>
        <dbReference type="Proteomes" id="UP001320148"/>
    </source>
</evidence>
<name>A0ABN6F0R5_9BACT</name>
<dbReference type="RefSeq" id="WP_236891610.1">
    <property type="nucleotide sequence ID" value="NZ_AP024488.1"/>
</dbReference>
<keyword evidence="3" id="KW-1185">Reference proteome</keyword>
<dbReference type="InterPro" id="IPR025489">
    <property type="entry name" value="DUF4381"/>
</dbReference>
<organism evidence="2 3">
    <name type="scientific">Desulfoluna limicola</name>
    <dbReference type="NCBI Taxonomy" id="2810562"/>
    <lineage>
        <taxon>Bacteria</taxon>
        <taxon>Pseudomonadati</taxon>
        <taxon>Thermodesulfobacteriota</taxon>
        <taxon>Desulfobacteria</taxon>
        <taxon>Desulfobacterales</taxon>
        <taxon>Desulfolunaceae</taxon>
        <taxon>Desulfoluna</taxon>
    </lineage>
</organism>
<reference evidence="2 3" key="1">
    <citation type="submission" date="2021-02" db="EMBL/GenBank/DDBJ databases">
        <title>Complete genome of Desulfoluna sp. strain ASN36.</title>
        <authorList>
            <person name="Takahashi A."/>
            <person name="Kojima H."/>
            <person name="Fukui M."/>
        </authorList>
    </citation>
    <scope>NUCLEOTIDE SEQUENCE [LARGE SCALE GENOMIC DNA]</scope>
    <source>
        <strain evidence="2 3">ASN36</strain>
    </source>
</reference>
<keyword evidence="1" id="KW-1133">Transmembrane helix</keyword>
<keyword evidence="1" id="KW-0472">Membrane</keyword>
<gene>
    <name evidence="2" type="ORF">DSLASN_09850</name>
</gene>
<dbReference type="Pfam" id="PF14316">
    <property type="entry name" value="DUF4381"/>
    <property type="match status" value="1"/>
</dbReference>
<evidence type="ECO:0008006" key="4">
    <source>
        <dbReference type="Google" id="ProtNLM"/>
    </source>
</evidence>
<accession>A0ABN6F0R5</accession>
<dbReference type="Proteomes" id="UP001320148">
    <property type="component" value="Chromosome"/>
</dbReference>
<evidence type="ECO:0000256" key="1">
    <source>
        <dbReference type="SAM" id="Phobius"/>
    </source>
</evidence>
<keyword evidence="1" id="KW-0812">Transmembrane</keyword>
<proteinExistence type="predicted"/>
<evidence type="ECO:0000313" key="2">
    <source>
        <dbReference type="EMBL" id="BCS95353.1"/>
    </source>
</evidence>
<feature type="transmembrane region" description="Helical" evidence="1">
    <location>
        <begin position="25"/>
        <end position="45"/>
    </location>
</feature>
<dbReference type="EMBL" id="AP024488">
    <property type="protein sequence ID" value="BCS95353.1"/>
    <property type="molecule type" value="Genomic_DNA"/>
</dbReference>
<protein>
    <recommendedName>
        <fullName evidence="4">DUF4381 domain-containing protein</fullName>
    </recommendedName>
</protein>